<evidence type="ECO:0000313" key="3">
    <source>
        <dbReference type="Proteomes" id="UP001303473"/>
    </source>
</evidence>
<proteinExistence type="predicted"/>
<dbReference type="SUPFAM" id="SSF82171">
    <property type="entry name" value="DPP6 N-terminal domain-like"/>
    <property type="match status" value="1"/>
</dbReference>
<dbReference type="Proteomes" id="UP001303473">
    <property type="component" value="Unassembled WGS sequence"/>
</dbReference>
<name>A0AAN6NDS4_9PEZI</name>
<comment type="caution">
    <text evidence="2">The sequence shown here is derived from an EMBL/GenBank/DDBJ whole genome shotgun (WGS) entry which is preliminary data.</text>
</comment>
<evidence type="ECO:0000313" key="2">
    <source>
        <dbReference type="EMBL" id="KAK3941892.1"/>
    </source>
</evidence>
<feature type="compositionally biased region" description="Low complexity" evidence="1">
    <location>
        <begin position="149"/>
        <end position="167"/>
    </location>
</feature>
<feature type="compositionally biased region" description="Pro residues" evidence="1">
    <location>
        <begin position="110"/>
        <end position="124"/>
    </location>
</feature>
<dbReference type="AlphaFoldDB" id="A0AAN6NDS4"/>
<evidence type="ECO:0000256" key="1">
    <source>
        <dbReference type="SAM" id="MobiDB-lite"/>
    </source>
</evidence>
<feature type="region of interest" description="Disordered" evidence="1">
    <location>
        <begin position="106"/>
        <end position="222"/>
    </location>
</feature>
<organism evidence="2 3">
    <name type="scientific">Diplogelasinospora grovesii</name>
    <dbReference type="NCBI Taxonomy" id="303347"/>
    <lineage>
        <taxon>Eukaryota</taxon>
        <taxon>Fungi</taxon>
        <taxon>Dikarya</taxon>
        <taxon>Ascomycota</taxon>
        <taxon>Pezizomycotina</taxon>
        <taxon>Sordariomycetes</taxon>
        <taxon>Sordariomycetidae</taxon>
        <taxon>Sordariales</taxon>
        <taxon>Diplogelasinosporaceae</taxon>
        <taxon>Diplogelasinospora</taxon>
    </lineage>
</organism>
<dbReference type="EMBL" id="MU853778">
    <property type="protein sequence ID" value="KAK3941892.1"/>
    <property type="molecule type" value="Genomic_DNA"/>
</dbReference>
<sequence length="593" mass="64788">MSSFSARLKDLEEKIPVVTEYYFVVDCPSLHIIPGSYIDPRRSPIEEGLWGFGRYFCPQCKQVVNRTRQISSACFVDNRGGGPSSSFSTILQQQANYSYSNNSRGALIPAPAPSPAPSPVPALPAPSQRNSPSLSTTPASSPKQPSPVPQHQQLHVPQHQPSSSPPVAAATPRTSPISPTDLRHSSIPSITSFYSNSLDPTHTQTQTQQQWSSQNYSAPGGSGGGLPKVLSFVFSANGQNLLLWKKESQSLVRIELATDGARPIDLAARLPPDHRGDGKSVNIRYVAEGAEVIAVILSHNRTLMLVLLHASGALEHSSLQQLDGQIEPLCLAISRDNRHVAIGLGPCVLMVHFDGFQCRWASTLQVPDFVGLHPSDVKFQACNFSPDSSSLIVATQRADKQRSQVDDAVFTCVFPCEEHPSGPPTRIWPCKMPTDGQGLTTIHWVPPLSTAFITGMIPTGYPMFLSPVNNGAQSQQQQQAAVVPSNITEFRIRCSCMCPPPYSHIIYYMDATNRIFRVDMSSRRIDPVADLDTVRGALKVSEEPAALGATVDGRLRVFWRQGPGLWCLEIRNGEALYNSRRNLRGLWQEAVAD</sequence>
<protein>
    <submittedName>
        <fullName evidence="2">Uncharacterized protein</fullName>
    </submittedName>
</protein>
<gene>
    <name evidence="2" type="ORF">QBC46DRAFT_310306</name>
</gene>
<reference evidence="3" key="1">
    <citation type="journal article" date="2023" name="Mol. Phylogenet. Evol.">
        <title>Genome-scale phylogeny and comparative genomics of the fungal order Sordariales.</title>
        <authorList>
            <person name="Hensen N."/>
            <person name="Bonometti L."/>
            <person name="Westerberg I."/>
            <person name="Brannstrom I.O."/>
            <person name="Guillou S."/>
            <person name="Cros-Aarteil S."/>
            <person name="Calhoun S."/>
            <person name="Haridas S."/>
            <person name="Kuo A."/>
            <person name="Mondo S."/>
            <person name="Pangilinan J."/>
            <person name="Riley R."/>
            <person name="LaButti K."/>
            <person name="Andreopoulos B."/>
            <person name="Lipzen A."/>
            <person name="Chen C."/>
            <person name="Yan M."/>
            <person name="Daum C."/>
            <person name="Ng V."/>
            <person name="Clum A."/>
            <person name="Steindorff A."/>
            <person name="Ohm R.A."/>
            <person name="Martin F."/>
            <person name="Silar P."/>
            <person name="Natvig D.O."/>
            <person name="Lalanne C."/>
            <person name="Gautier V."/>
            <person name="Ament-Velasquez S.L."/>
            <person name="Kruys A."/>
            <person name="Hutchinson M.I."/>
            <person name="Powell A.J."/>
            <person name="Barry K."/>
            <person name="Miller A.N."/>
            <person name="Grigoriev I.V."/>
            <person name="Debuchy R."/>
            <person name="Gladieux P."/>
            <person name="Hiltunen Thoren M."/>
            <person name="Johannesson H."/>
        </authorList>
    </citation>
    <scope>NUCLEOTIDE SEQUENCE [LARGE SCALE GENOMIC DNA]</scope>
    <source>
        <strain evidence="3">CBS 340.73</strain>
    </source>
</reference>
<feature type="compositionally biased region" description="Polar residues" evidence="1">
    <location>
        <begin position="186"/>
        <end position="202"/>
    </location>
</feature>
<keyword evidence="3" id="KW-1185">Reference proteome</keyword>
<feature type="compositionally biased region" description="Low complexity" evidence="1">
    <location>
        <begin position="125"/>
        <end position="142"/>
    </location>
</feature>
<accession>A0AAN6NDS4</accession>